<name>A0AAD7NZ88_9AGAR</name>
<accession>A0AAD7NZ88</accession>
<evidence type="ECO:0000313" key="2">
    <source>
        <dbReference type="Proteomes" id="UP001215598"/>
    </source>
</evidence>
<evidence type="ECO:0008006" key="3">
    <source>
        <dbReference type="Google" id="ProtNLM"/>
    </source>
</evidence>
<dbReference type="EMBL" id="JARKIB010000004">
    <property type="protein sequence ID" value="KAJ7781500.1"/>
    <property type="molecule type" value="Genomic_DNA"/>
</dbReference>
<organism evidence="1 2">
    <name type="scientific">Mycena metata</name>
    <dbReference type="NCBI Taxonomy" id="1033252"/>
    <lineage>
        <taxon>Eukaryota</taxon>
        <taxon>Fungi</taxon>
        <taxon>Dikarya</taxon>
        <taxon>Basidiomycota</taxon>
        <taxon>Agaricomycotina</taxon>
        <taxon>Agaricomycetes</taxon>
        <taxon>Agaricomycetidae</taxon>
        <taxon>Agaricales</taxon>
        <taxon>Marasmiineae</taxon>
        <taxon>Mycenaceae</taxon>
        <taxon>Mycena</taxon>
    </lineage>
</organism>
<dbReference type="GO" id="GO:0006260">
    <property type="term" value="P:DNA replication"/>
    <property type="evidence" value="ECO:0007669"/>
    <property type="project" value="InterPro"/>
</dbReference>
<dbReference type="Pfam" id="PF04081">
    <property type="entry name" value="DNA_pol_delta_4"/>
    <property type="match status" value="1"/>
</dbReference>
<dbReference type="AlphaFoldDB" id="A0AAD7NZ88"/>
<protein>
    <recommendedName>
        <fullName evidence="3">DNA polymerase delta subunit 4</fullName>
    </recommendedName>
</protein>
<dbReference type="Proteomes" id="UP001215598">
    <property type="component" value="Unassembled WGS sequence"/>
</dbReference>
<gene>
    <name evidence="1" type="ORF">B0H16DRAFT_1878185</name>
</gene>
<keyword evidence="2" id="KW-1185">Reference proteome</keyword>
<proteinExistence type="predicted"/>
<dbReference type="InterPro" id="IPR007218">
    <property type="entry name" value="DNA_pol_delta_4"/>
</dbReference>
<evidence type="ECO:0000313" key="1">
    <source>
        <dbReference type="EMBL" id="KAJ7781500.1"/>
    </source>
</evidence>
<reference evidence="1" key="1">
    <citation type="submission" date="2023-03" db="EMBL/GenBank/DDBJ databases">
        <title>Massive genome expansion in bonnet fungi (Mycena s.s.) driven by repeated elements and novel gene families across ecological guilds.</title>
        <authorList>
            <consortium name="Lawrence Berkeley National Laboratory"/>
            <person name="Harder C.B."/>
            <person name="Miyauchi S."/>
            <person name="Viragh M."/>
            <person name="Kuo A."/>
            <person name="Thoen E."/>
            <person name="Andreopoulos B."/>
            <person name="Lu D."/>
            <person name="Skrede I."/>
            <person name="Drula E."/>
            <person name="Henrissat B."/>
            <person name="Morin E."/>
            <person name="Kohler A."/>
            <person name="Barry K."/>
            <person name="LaButti K."/>
            <person name="Morin E."/>
            <person name="Salamov A."/>
            <person name="Lipzen A."/>
            <person name="Mereny Z."/>
            <person name="Hegedus B."/>
            <person name="Baldrian P."/>
            <person name="Stursova M."/>
            <person name="Weitz H."/>
            <person name="Taylor A."/>
            <person name="Grigoriev I.V."/>
            <person name="Nagy L.G."/>
            <person name="Martin F."/>
            <person name="Kauserud H."/>
        </authorList>
    </citation>
    <scope>NUCLEOTIDE SEQUENCE</scope>
    <source>
        <strain evidence="1">CBHHK182m</strain>
    </source>
</reference>
<dbReference type="GO" id="GO:0000731">
    <property type="term" value="P:DNA synthesis involved in DNA repair"/>
    <property type="evidence" value="ECO:0007669"/>
    <property type="project" value="InterPro"/>
</dbReference>
<sequence>MPKRNPDYGPCVGATRLERWHRAKLFDEPPVEVLKILEALDAKQASTTKYSPFPDIIHPPNPFLIVDFLFPSLAPPFHQQPFADPIFILQFSSSHPSPSSPRRFSPLPVSPSPRSHPRHIVFSSLFPSLCSPPPVSLVITHSFVGLLPKLEKRTVETMLVSFALISPHVINFSFPAVSRGFPTRLPLSPRLLDVSPLLPLPSIDLTTVTASTFHIIPLPQLSPEVLPRRHIPAGLPSHLIRPGSPRPSNSLWETSLILA</sequence>
<comment type="caution">
    <text evidence="1">The sequence shown here is derived from an EMBL/GenBank/DDBJ whole genome shotgun (WGS) entry which is preliminary data.</text>
</comment>